<comment type="function">
    <text evidence="7">Catalyzes the methyl esterification of L-isoaspartyl residues in peptides and proteins that result from spontaneous decomposition of normal L-aspartyl and L-asparaginyl residues. It plays a role in the repair and/or degradation of damaged proteins.</text>
</comment>
<dbReference type="EMBL" id="JABYQV010000019">
    <property type="protein sequence ID" value="NVP32826.1"/>
    <property type="molecule type" value="Genomic_DNA"/>
</dbReference>
<keyword evidence="3 7" id="KW-0963">Cytoplasm</keyword>
<evidence type="ECO:0000313" key="11">
    <source>
        <dbReference type="Proteomes" id="UP000557656"/>
    </source>
</evidence>
<name>A0A7Y7QYK1_9SPHN</name>
<evidence type="ECO:0000313" key="9">
    <source>
        <dbReference type="EMBL" id="NVP32826.1"/>
    </source>
</evidence>
<keyword evidence="4 7" id="KW-0489">Methyltransferase</keyword>
<evidence type="ECO:0000256" key="6">
    <source>
        <dbReference type="ARBA" id="ARBA00022691"/>
    </source>
</evidence>
<dbReference type="GO" id="GO:0032259">
    <property type="term" value="P:methylation"/>
    <property type="evidence" value="ECO:0007669"/>
    <property type="project" value="UniProtKB-KW"/>
</dbReference>
<evidence type="ECO:0000256" key="5">
    <source>
        <dbReference type="ARBA" id="ARBA00022679"/>
    </source>
</evidence>
<dbReference type="PROSITE" id="PS01279">
    <property type="entry name" value="PCMT"/>
    <property type="match status" value="1"/>
</dbReference>
<dbReference type="Gene3D" id="3.40.50.150">
    <property type="entry name" value="Vaccinia Virus protein VP39"/>
    <property type="match status" value="1"/>
</dbReference>
<comment type="catalytic activity">
    <reaction evidence="7">
        <text>[protein]-L-isoaspartate + S-adenosyl-L-methionine = [protein]-L-isoaspartate alpha-methyl ester + S-adenosyl-L-homocysteine</text>
        <dbReference type="Rhea" id="RHEA:12705"/>
        <dbReference type="Rhea" id="RHEA-COMP:12143"/>
        <dbReference type="Rhea" id="RHEA-COMP:12144"/>
        <dbReference type="ChEBI" id="CHEBI:57856"/>
        <dbReference type="ChEBI" id="CHEBI:59789"/>
        <dbReference type="ChEBI" id="CHEBI:90596"/>
        <dbReference type="ChEBI" id="CHEBI:90598"/>
        <dbReference type="EC" id="2.1.1.77"/>
    </reaction>
</comment>
<keyword evidence="5 7" id="KW-0808">Transferase</keyword>
<dbReference type="PANTHER" id="PTHR11579">
    <property type="entry name" value="PROTEIN-L-ISOASPARTATE O-METHYLTRANSFERASE"/>
    <property type="match status" value="1"/>
</dbReference>
<organism evidence="9 10">
    <name type="scientific">Sphingomonas sanguinis</name>
    <dbReference type="NCBI Taxonomy" id="33051"/>
    <lineage>
        <taxon>Bacteria</taxon>
        <taxon>Pseudomonadati</taxon>
        <taxon>Pseudomonadota</taxon>
        <taxon>Alphaproteobacteria</taxon>
        <taxon>Sphingomonadales</taxon>
        <taxon>Sphingomonadaceae</taxon>
        <taxon>Sphingomonas</taxon>
    </lineage>
</organism>
<proteinExistence type="inferred from homology"/>
<comment type="similarity">
    <text evidence="2 7">Belongs to the methyltransferase superfamily. L-isoaspartyl/D-aspartyl protein methyltransferase family.</text>
</comment>
<dbReference type="Pfam" id="PF01135">
    <property type="entry name" value="PCMT"/>
    <property type="match status" value="1"/>
</dbReference>
<dbReference type="AlphaFoldDB" id="A0A7Y7QYK1"/>
<sequence>MIAFLLAAALAQAPTLQQRLALPLPEQRRLMVERIRTDVRKSAPSAATPALDRALEIIGKLPREDFVAPEGRRFAYVDTPQQIGYEQTISDPYVVAIMTAALDLPPAANVLDVGTGSGYQAAVLSSLAAKVWSIEIVDPLAKAAAKRLKRMGYRNVAVRSGDGFAGWPESAPFDGIIVAAGSATVPQPLIDQLKPGGRLVMPIGKSQVFEQLLVITKQLDGSLSRCSLGWAMFVPLTGKGQTPDDPRALFDRSVPLCHGNPIT</sequence>
<dbReference type="RefSeq" id="WP_064311291.1">
    <property type="nucleotide sequence ID" value="NZ_JABEOV010000004.1"/>
</dbReference>
<keyword evidence="11" id="KW-1185">Reference proteome</keyword>
<evidence type="ECO:0000256" key="7">
    <source>
        <dbReference type="HAMAP-Rule" id="MF_00090"/>
    </source>
</evidence>
<reference evidence="10 11" key="1">
    <citation type="submission" date="2020-05" db="EMBL/GenBank/DDBJ databases">
        <title>Draft Genome Sequences of Sphingomonas sp. Isolated from the International Space Station.</title>
        <authorList>
            <person name="Bijlani S."/>
            <person name="Singh N.K."/>
            <person name="Mason C.E."/>
            <person name="Wang C.C."/>
            <person name="Venkateswaran K."/>
        </authorList>
    </citation>
    <scope>NUCLEOTIDE SEQUENCE [LARGE SCALE GENOMIC DNA]</scope>
    <source>
        <strain evidence="8 11">IIF7SW-B5</strain>
        <strain evidence="9">ISS-IIF7SWP</strain>
    </source>
</reference>
<evidence type="ECO:0000256" key="4">
    <source>
        <dbReference type="ARBA" id="ARBA00022603"/>
    </source>
</evidence>
<evidence type="ECO:0000256" key="1">
    <source>
        <dbReference type="ARBA" id="ARBA00004496"/>
    </source>
</evidence>
<keyword evidence="6 7" id="KW-0949">S-adenosyl-L-methionine</keyword>
<comment type="caution">
    <text evidence="9">The sequence shown here is derived from an EMBL/GenBank/DDBJ whole genome shotgun (WGS) entry which is preliminary data.</text>
</comment>
<evidence type="ECO:0000256" key="2">
    <source>
        <dbReference type="ARBA" id="ARBA00005369"/>
    </source>
</evidence>
<dbReference type="InterPro" id="IPR000682">
    <property type="entry name" value="PCMT"/>
</dbReference>
<dbReference type="NCBIfam" id="NF001453">
    <property type="entry name" value="PRK00312.1"/>
    <property type="match status" value="1"/>
</dbReference>
<dbReference type="EC" id="2.1.1.77" evidence="7"/>
<feature type="active site" evidence="7">
    <location>
        <position position="90"/>
    </location>
</feature>
<dbReference type="GO" id="GO:0004719">
    <property type="term" value="F:protein-L-isoaspartate (D-aspartate) O-methyltransferase activity"/>
    <property type="evidence" value="ECO:0007669"/>
    <property type="project" value="UniProtKB-UniRule"/>
</dbReference>
<dbReference type="PANTHER" id="PTHR11579:SF0">
    <property type="entry name" value="PROTEIN-L-ISOASPARTATE(D-ASPARTATE) O-METHYLTRANSFERASE"/>
    <property type="match status" value="1"/>
</dbReference>
<comment type="subcellular location">
    <subcellularLocation>
        <location evidence="1 7">Cytoplasm</location>
    </subcellularLocation>
</comment>
<dbReference type="EMBL" id="JABEOV010000004">
    <property type="protein sequence ID" value="NNG51913.1"/>
    <property type="molecule type" value="Genomic_DNA"/>
</dbReference>
<dbReference type="InterPro" id="IPR029063">
    <property type="entry name" value="SAM-dependent_MTases_sf"/>
</dbReference>
<gene>
    <name evidence="7" type="primary">pcm</name>
    <name evidence="8" type="ORF">HKX05_00915</name>
    <name evidence="9" type="ORF">HLV41_17455</name>
</gene>
<evidence type="ECO:0000313" key="10">
    <source>
        <dbReference type="Proteomes" id="UP000531581"/>
    </source>
</evidence>
<dbReference type="Proteomes" id="UP000531581">
    <property type="component" value="Unassembled WGS sequence"/>
</dbReference>
<evidence type="ECO:0000313" key="8">
    <source>
        <dbReference type="EMBL" id="NNG51913.1"/>
    </source>
</evidence>
<evidence type="ECO:0000256" key="3">
    <source>
        <dbReference type="ARBA" id="ARBA00022490"/>
    </source>
</evidence>
<dbReference type="SUPFAM" id="SSF53335">
    <property type="entry name" value="S-adenosyl-L-methionine-dependent methyltransferases"/>
    <property type="match status" value="1"/>
</dbReference>
<dbReference type="GO" id="GO:0030091">
    <property type="term" value="P:protein repair"/>
    <property type="evidence" value="ECO:0007669"/>
    <property type="project" value="UniProtKB-UniRule"/>
</dbReference>
<dbReference type="HAMAP" id="MF_00090">
    <property type="entry name" value="PIMT"/>
    <property type="match status" value="1"/>
</dbReference>
<dbReference type="NCBIfam" id="TIGR00080">
    <property type="entry name" value="pimt"/>
    <property type="match status" value="1"/>
</dbReference>
<accession>A0A7Y7QYK1</accession>
<dbReference type="Proteomes" id="UP000557656">
    <property type="component" value="Unassembled WGS sequence"/>
</dbReference>
<protein>
    <recommendedName>
        <fullName evidence="7">Protein-L-isoaspartate O-methyltransferase</fullName>
        <ecNumber evidence="7">2.1.1.77</ecNumber>
    </recommendedName>
    <alternativeName>
        <fullName evidence="7">L-isoaspartyl protein carboxyl methyltransferase</fullName>
    </alternativeName>
    <alternativeName>
        <fullName evidence="7">Protein L-isoaspartyl methyltransferase</fullName>
    </alternativeName>
    <alternativeName>
        <fullName evidence="7">Protein-beta-aspartate methyltransferase</fullName>
        <shortName evidence="7">PIMT</shortName>
    </alternativeName>
</protein>
<dbReference type="CDD" id="cd02440">
    <property type="entry name" value="AdoMet_MTases"/>
    <property type="match status" value="1"/>
</dbReference>
<dbReference type="GO" id="GO:0005737">
    <property type="term" value="C:cytoplasm"/>
    <property type="evidence" value="ECO:0007669"/>
    <property type="project" value="UniProtKB-SubCell"/>
</dbReference>